<keyword evidence="2" id="KW-1185">Reference proteome</keyword>
<proteinExistence type="predicted"/>
<dbReference type="Proteomes" id="UP001497535">
    <property type="component" value="Unassembled WGS sequence"/>
</dbReference>
<gene>
    <name evidence="1" type="ORF">MENTE1834_LOCUS15031</name>
</gene>
<evidence type="ECO:0000313" key="2">
    <source>
        <dbReference type="Proteomes" id="UP001497535"/>
    </source>
</evidence>
<organism evidence="1 2">
    <name type="scientific">Meloidogyne enterolobii</name>
    <name type="common">Root-knot nematode worm</name>
    <name type="synonym">Meloidogyne mayaguensis</name>
    <dbReference type="NCBI Taxonomy" id="390850"/>
    <lineage>
        <taxon>Eukaryota</taxon>
        <taxon>Metazoa</taxon>
        <taxon>Ecdysozoa</taxon>
        <taxon>Nematoda</taxon>
        <taxon>Chromadorea</taxon>
        <taxon>Rhabditida</taxon>
        <taxon>Tylenchina</taxon>
        <taxon>Tylenchomorpha</taxon>
        <taxon>Tylenchoidea</taxon>
        <taxon>Meloidogynidae</taxon>
        <taxon>Meloidogyninae</taxon>
        <taxon>Meloidogyne</taxon>
    </lineage>
</organism>
<sequence length="102" mass="12362">MQFLPHEVQLDVLKCFNFNQLISFKLTNVYFSNLIKKYEGELARMKFKGLWILNNNDFRGFRHINRQSGAFEFTLNDQLLNKQRYLNQFRCFHMNLAENYSV</sequence>
<reference evidence="1" key="1">
    <citation type="submission" date="2023-11" db="EMBL/GenBank/DDBJ databases">
        <authorList>
            <person name="Poullet M."/>
        </authorList>
    </citation>
    <scope>NUCLEOTIDE SEQUENCE</scope>
    <source>
        <strain evidence="1">E1834</strain>
    </source>
</reference>
<comment type="caution">
    <text evidence="1">The sequence shown here is derived from an EMBL/GenBank/DDBJ whole genome shotgun (WGS) entry which is preliminary data.</text>
</comment>
<name>A0ACB0YPK3_MELEN</name>
<accession>A0ACB0YPK3</accession>
<evidence type="ECO:0000313" key="1">
    <source>
        <dbReference type="EMBL" id="CAK5056871.1"/>
    </source>
</evidence>
<dbReference type="EMBL" id="CAVMJV010000016">
    <property type="protein sequence ID" value="CAK5056871.1"/>
    <property type="molecule type" value="Genomic_DNA"/>
</dbReference>
<protein>
    <submittedName>
        <fullName evidence="1">Uncharacterized protein</fullName>
    </submittedName>
</protein>